<keyword evidence="6" id="KW-0028">Amino-acid biosynthesis</keyword>
<dbReference type="OrthoDB" id="9802008at2"/>
<dbReference type="RefSeq" id="WP_057779037.1">
    <property type="nucleotide sequence ID" value="NZ_AYYY01000025.1"/>
</dbReference>
<reference evidence="12 13" key="1">
    <citation type="journal article" date="2015" name="Genome Announc.">
        <title>Expanding the biotechnology potential of lactobacilli through comparative genomics of 213 strains and associated genera.</title>
        <authorList>
            <person name="Sun Z."/>
            <person name="Harris H.M."/>
            <person name="McCann A."/>
            <person name="Guo C."/>
            <person name="Argimon S."/>
            <person name="Zhang W."/>
            <person name="Yang X."/>
            <person name="Jeffery I.B."/>
            <person name="Cooney J.C."/>
            <person name="Kagawa T.F."/>
            <person name="Liu W."/>
            <person name="Song Y."/>
            <person name="Salvetti E."/>
            <person name="Wrobel A."/>
            <person name="Rasinkangas P."/>
            <person name="Parkhill J."/>
            <person name="Rea M.C."/>
            <person name="O'Sullivan O."/>
            <person name="Ritari J."/>
            <person name="Douillard F.P."/>
            <person name="Paul Ross R."/>
            <person name="Yang R."/>
            <person name="Briner A.E."/>
            <person name="Felis G.E."/>
            <person name="de Vos W.M."/>
            <person name="Barrangou R."/>
            <person name="Klaenhammer T.R."/>
            <person name="Caufield P.W."/>
            <person name="Cui Y."/>
            <person name="Zhang H."/>
            <person name="O'Toole P.W."/>
        </authorList>
    </citation>
    <scope>NUCLEOTIDE SEQUENCE [LARGE SCALE GENOMIC DNA]</scope>
    <source>
        <strain evidence="12 13">DSM 20634</strain>
    </source>
</reference>
<dbReference type="STRING" id="1423813.FC26_GL001758"/>
<dbReference type="EMBL" id="AYYY01000025">
    <property type="protein sequence ID" value="KRM61680.1"/>
    <property type="molecule type" value="Genomic_DNA"/>
</dbReference>
<comment type="similarity">
    <text evidence="2">Belongs to the prephenate/arogenate dehydrogenase family.</text>
</comment>
<dbReference type="InterPro" id="IPR046825">
    <property type="entry name" value="PDH_C"/>
</dbReference>
<evidence type="ECO:0000259" key="11">
    <source>
        <dbReference type="PROSITE" id="PS51176"/>
    </source>
</evidence>
<dbReference type="InterPro" id="IPR003099">
    <property type="entry name" value="Prephen_DH"/>
</dbReference>
<dbReference type="GO" id="GO:0008977">
    <property type="term" value="F:prephenate dehydrogenase (NAD+) activity"/>
    <property type="evidence" value="ECO:0007669"/>
    <property type="project" value="UniProtKB-EC"/>
</dbReference>
<protein>
    <recommendedName>
        <fullName evidence="4">Prephenate dehydrogenase</fullName>
        <ecNumber evidence="3">1.3.1.12</ecNumber>
    </recommendedName>
</protein>
<dbReference type="InterPro" id="IPR008927">
    <property type="entry name" value="6-PGluconate_DH-like_C_sf"/>
</dbReference>
<evidence type="ECO:0000256" key="8">
    <source>
        <dbReference type="ARBA" id="ARBA00023027"/>
    </source>
</evidence>
<dbReference type="Gene3D" id="3.40.50.720">
    <property type="entry name" value="NAD(P)-binding Rossmann-like Domain"/>
    <property type="match status" value="1"/>
</dbReference>
<dbReference type="PANTHER" id="PTHR21363:SF0">
    <property type="entry name" value="PREPHENATE DEHYDROGENASE [NADP(+)]"/>
    <property type="match status" value="1"/>
</dbReference>
<dbReference type="FunFam" id="1.10.3660.10:FF:000003">
    <property type="entry name" value="Prephenate dehydrogenase"/>
    <property type="match status" value="1"/>
</dbReference>
<organism evidence="12 13">
    <name type="scientific">Paucilactobacillus vaccinostercus DSM 20634</name>
    <dbReference type="NCBI Taxonomy" id="1423813"/>
    <lineage>
        <taxon>Bacteria</taxon>
        <taxon>Bacillati</taxon>
        <taxon>Bacillota</taxon>
        <taxon>Bacilli</taxon>
        <taxon>Lactobacillales</taxon>
        <taxon>Lactobacillaceae</taxon>
        <taxon>Paucilactobacillus</taxon>
    </lineage>
</organism>
<comment type="catalytic activity">
    <reaction evidence="10">
        <text>prephenate + NAD(+) = 3-(4-hydroxyphenyl)pyruvate + CO2 + NADH</text>
        <dbReference type="Rhea" id="RHEA:13869"/>
        <dbReference type="ChEBI" id="CHEBI:16526"/>
        <dbReference type="ChEBI" id="CHEBI:29934"/>
        <dbReference type="ChEBI" id="CHEBI:36242"/>
        <dbReference type="ChEBI" id="CHEBI:57540"/>
        <dbReference type="ChEBI" id="CHEBI:57945"/>
        <dbReference type="EC" id="1.3.1.12"/>
    </reaction>
</comment>
<dbReference type="InterPro" id="IPR046826">
    <property type="entry name" value="PDH_N"/>
</dbReference>
<feature type="domain" description="Prephenate/arogenate dehydrogenase" evidence="11">
    <location>
        <begin position="1"/>
        <end position="284"/>
    </location>
</feature>
<dbReference type="PROSITE" id="PS51176">
    <property type="entry name" value="PDH_ADH"/>
    <property type="match status" value="1"/>
</dbReference>
<evidence type="ECO:0000256" key="9">
    <source>
        <dbReference type="ARBA" id="ARBA00023141"/>
    </source>
</evidence>
<accession>A0A0R2A3V3</accession>
<dbReference type="PATRIC" id="fig|1423813.3.peg.1785"/>
<evidence type="ECO:0000256" key="5">
    <source>
        <dbReference type="ARBA" id="ARBA00022498"/>
    </source>
</evidence>
<evidence type="ECO:0000256" key="6">
    <source>
        <dbReference type="ARBA" id="ARBA00022605"/>
    </source>
</evidence>
<keyword evidence="5" id="KW-0827">Tyrosine biosynthesis</keyword>
<keyword evidence="7" id="KW-0560">Oxidoreductase</keyword>
<dbReference type="EC" id="1.3.1.12" evidence="3"/>
<keyword evidence="13" id="KW-1185">Reference proteome</keyword>
<dbReference type="PANTHER" id="PTHR21363">
    <property type="entry name" value="PREPHENATE DEHYDROGENASE"/>
    <property type="match status" value="1"/>
</dbReference>
<evidence type="ECO:0000256" key="10">
    <source>
        <dbReference type="ARBA" id="ARBA00049260"/>
    </source>
</evidence>
<dbReference type="Pfam" id="PF20463">
    <property type="entry name" value="PDH_C"/>
    <property type="match status" value="1"/>
</dbReference>
<comment type="caution">
    <text evidence="12">The sequence shown here is derived from an EMBL/GenBank/DDBJ whole genome shotgun (WGS) entry which is preliminary data.</text>
</comment>
<dbReference type="Gene3D" id="1.10.3660.10">
    <property type="entry name" value="6-phosphogluconate dehydrogenase C-terminal like domain"/>
    <property type="match status" value="1"/>
</dbReference>
<dbReference type="SUPFAM" id="SSF48179">
    <property type="entry name" value="6-phosphogluconate dehydrogenase C-terminal domain-like"/>
    <property type="match status" value="1"/>
</dbReference>
<dbReference type="GO" id="GO:0070403">
    <property type="term" value="F:NAD+ binding"/>
    <property type="evidence" value="ECO:0007669"/>
    <property type="project" value="InterPro"/>
</dbReference>
<evidence type="ECO:0000256" key="1">
    <source>
        <dbReference type="ARBA" id="ARBA00005067"/>
    </source>
</evidence>
<evidence type="ECO:0000313" key="13">
    <source>
        <dbReference type="Proteomes" id="UP000051733"/>
    </source>
</evidence>
<dbReference type="InterPro" id="IPR036291">
    <property type="entry name" value="NAD(P)-bd_dom_sf"/>
</dbReference>
<keyword evidence="8" id="KW-0520">NAD</keyword>
<evidence type="ECO:0000256" key="7">
    <source>
        <dbReference type="ARBA" id="ARBA00023002"/>
    </source>
</evidence>
<dbReference type="GO" id="GO:0006571">
    <property type="term" value="P:tyrosine biosynthetic process"/>
    <property type="evidence" value="ECO:0007669"/>
    <property type="project" value="UniProtKB-KW"/>
</dbReference>
<dbReference type="SUPFAM" id="SSF51735">
    <property type="entry name" value="NAD(P)-binding Rossmann-fold domains"/>
    <property type="match status" value="1"/>
</dbReference>
<dbReference type="Proteomes" id="UP000051733">
    <property type="component" value="Unassembled WGS sequence"/>
</dbReference>
<dbReference type="GO" id="GO:0004665">
    <property type="term" value="F:prephenate dehydrogenase (NADP+) activity"/>
    <property type="evidence" value="ECO:0007669"/>
    <property type="project" value="InterPro"/>
</dbReference>
<dbReference type="FunFam" id="3.40.50.720:FF:000208">
    <property type="entry name" value="Prephenate dehydrogenase"/>
    <property type="match status" value="1"/>
</dbReference>
<proteinExistence type="inferred from homology"/>
<sequence length="284" mass="30295">MQIVVNGLGEMGASLALAIKNANTNVEIIGVDRNQAALDQAAAMGLTTQTTTDLMTVAAQADVIILATPIRAIIATLRDLAQVPLKEGVLVTDTGSTKVQVMAAAQGLIKRQIAFVGGHAMAGTQKAGIHALDAHLYDGAPYFLVGDDVAAQRRLRTLLAGVGVQLIPMPAEQHDQMMAYLSDLPHVVSAALVNSTRQTAAQYPELPRYAAGGFKDTTRIGGADPQMWTDILTTNRAATLAALHSYQDSLAQLVTALEQDDPQQIYDFFAASRQLRQKFEEEMG</sequence>
<evidence type="ECO:0000256" key="2">
    <source>
        <dbReference type="ARBA" id="ARBA00007964"/>
    </source>
</evidence>
<evidence type="ECO:0000256" key="4">
    <source>
        <dbReference type="ARBA" id="ARBA00016891"/>
    </source>
</evidence>
<dbReference type="InterPro" id="IPR050812">
    <property type="entry name" value="Preph/Arog_dehydrog"/>
</dbReference>
<evidence type="ECO:0000256" key="3">
    <source>
        <dbReference type="ARBA" id="ARBA00012068"/>
    </source>
</evidence>
<gene>
    <name evidence="12" type="ORF">FC26_GL001758</name>
</gene>
<dbReference type="AlphaFoldDB" id="A0A0R2A3V3"/>
<dbReference type="Pfam" id="PF02153">
    <property type="entry name" value="PDH_N"/>
    <property type="match status" value="1"/>
</dbReference>
<name>A0A0R2A3V3_9LACO</name>
<comment type="pathway">
    <text evidence="1">Amino-acid biosynthesis; L-tyrosine biosynthesis; (4-hydroxyphenyl)pyruvate from prephenate (NAD(+) route): step 1/1.</text>
</comment>
<keyword evidence="9" id="KW-0057">Aromatic amino acid biosynthesis</keyword>
<evidence type="ECO:0000313" key="12">
    <source>
        <dbReference type="EMBL" id="KRM61680.1"/>
    </source>
</evidence>